<dbReference type="AlphaFoldDB" id="A0A834NH52"/>
<evidence type="ECO:0000256" key="1">
    <source>
        <dbReference type="SAM" id="MobiDB-lite"/>
    </source>
</evidence>
<evidence type="ECO:0000313" key="2">
    <source>
        <dbReference type="EMBL" id="KAF7407238.1"/>
    </source>
</evidence>
<protein>
    <submittedName>
        <fullName evidence="2">Uncharacterized protein</fullName>
    </submittedName>
</protein>
<keyword evidence="3" id="KW-1185">Reference proteome</keyword>
<evidence type="ECO:0000313" key="3">
    <source>
        <dbReference type="Proteomes" id="UP000614350"/>
    </source>
</evidence>
<sequence>MNHREPTVALIAAPMDHRSVATAVEGSAYKVAAAATAAASAAAAAAAAAVGAGAGAGAFAAAKAKPRREEDQEEEGEEKGESVSAKARGPMNYEELSDRERELQHEMKISLADCTLTPL</sequence>
<reference evidence="2" key="1">
    <citation type="journal article" date="2020" name="G3 (Bethesda)">
        <title>High-Quality Assemblies for Three Invasive Social Wasps from the &lt;i&gt;Vespula&lt;/i&gt; Genus.</title>
        <authorList>
            <person name="Harrop T.W.R."/>
            <person name="Guhlin J."/>
            <person name="McLaughlin G.M."/>
            <person name="Permina E."/>
            <person name="Stockwell P."/>
            <person name="Gilligan J."/>
            <person name="Le Lec M.F."/>
            <person name="Gruber M.A.M."/>
            <person name="Quinn O."/>
            <person name="Lovegrove M."/>
            <person name="Duncan E.J."/>
            <person name="Remnant E.J."/>
            <person name="Van Eeckhoven J."/>
            <person name="Graham B."/>
            <person name="Knapp R.A."/>
            <person name="Langford K.W."/>
            <person name="Kronenberg Z."/>
            <person name="Press M.O."/>
            <person name="Eacker S.M."/>
            <person name="Wilson-Rankin E.E."/>
            <person name="Purcell J."/>
            <person name="Lester P.J."/>
            <person name="Dearden P.K."/>
        </authorList>
    </citation>
    <scope>NUCLEOTIDE SEQUENCE</scope>
    <source>
        <strain evidence="2">Marl-1</strain>
    </source>
</reference>
<name>A0A834NH52_VESVU</name>
<proteinExistence type="predicted"/>
<dbReference type="EMBL" id="JACSEA010000002">
    <property type="protein sequence ID" value="KAF7407238.1"/>
    <property type="molecule type" value="Genomic_DNA"/>
</dbReference>
<gene>
    <name evidence="2" type="ORF">HZH66_001775</name>
</gene>
<dbReference type="Proteomes" id="UP000614350">
    <property type="component" value="Unassembled WGS sequence"/>
</dbReference>
<comment type="caution">
    <text evidence="2">The sequence shown here is derived from an EMBL/GenBank/DDBJ whole genome shotgun (WGS) entry which is preliminary data.</text>
</comment>
<accession>A0A834NH52</accession>
<organism evidence="2 3">
    <name type="scientific">Vespula vulgaris</name>
    <name type="common">Yellow jacket</name>
    <name type="synonym">Wasp</name>
    <dbReference type="NCBI Taxonomy" id="7454"/>
    <lineage>
        <taxon>Eukaryota</taxon>
        <taxon>Metazoa</taxon>
        <taxon>Ecdysozoa</taxon>
        <taxon>Arthropoda</taxon>
        <taxon>Hexapoda</taxon>
        <taxon>Insecta</taxon>
        <taxon>Pterygota</taxon>
        <taxon>Neoptera</taxon>
        <taxon>Endopterygota</taxon>
        <taxon>Hymenoptera</taxon>
        <taxon>Apocrita</taxon>
        <taxon>Aculeata</taxon>
        <taxon>Vespoidea</taxon>
        <taxon>Vespidae</taxon>
        <taxon>Vespinae</taxon>
        <taxon>Vespula</taxon>
    </lineage>
</organism>
<feature type="region of interest" description="Disordered" evidence="1">
    <location>
        <begin position="59"/>
        <end position="101"/>
    </location>
</feature>